<feature type="region of interest" description="Disordered" evidence="2">
    <location>
        <begin position="359"/>
        <end position="443"/>
    </location>
</feature>
<gene>
    <name evidence="3" type="ORF">Lqui_2691</name>
</gene>
<sequence length="466" mass="53058">MKTLYNLCNEIQEKELRILEIFFSFYKENLEVLKEINKGNLLNETDMKQLKIYLYPFKNIHSLIAPNTTLGSKTILKFFTLNHLKVTPEDSEDELIKKLLMLVASPAFLSIRKAAALALSQYKEANQFYQRLAETLAWPSLRSRHLQDKHIVCVQIFSQFAILGKELFELNQSTGSRLISETFVNIAESANQFIAPEPDTIKELERLEAVRQELQNQLDRLEQKARKLQQASMALQMRFQIAEQMMQATDIQKQNQLYSKWKEGSSPLEFPSDPASLTKLSQEIAELDAQLQQRNAGIEPIQKQIDQVKRLLDKNKMEITQHDSTSEITVHPDVSTLLGKQHKLEPVQTTFRVVVEETLTNGENPEPNEHTPSAGTSKHGFLTRARSLTNLGRIRSSSSPQQKHTSTEKEKPLPQSSSNIETKGKARIQFFTDKPPAVEPLPPLQQVIKELKSTKGFSLEPKGLTG</sequence>
<dbReference type="EMBL" id="LNYS01000025">
    <property type="protein sequence ID" value="KTD45220.1"/>
    <property type="molecule type" value="Genomic_DNA"/>
</dbReference>
<dbReference type="RefSeq" id="WP_058508755.1">
    <property type="nucleotide sequence ID" value="NZ_CAAAIK010000004.1"/>
</dbReference>
<evidence type="ECO:0000256" key="2">
    <source>
        <dbReference type="SAM" id="MobiDB-lite"/>
    </source>
</evidence>
<keyword evidence="1" id="KW-0175">Coiled coil</keyword>
<keyword evidence="4" id="KW-1185">Reference proteome</keyword>
<reference evidence="3 4" key="1">
    <citation type="submission" date="2015-11" db="EMBL/GenBank/DDBJ databases">
        <title>Genomic analysis of 38 Legionella species identifies large and diverse effector repertoires.</title>
        <authorList>
            <person name="Burstein D."/>
            <person name="Amaro F."/>
            <person name="Zusman T."/>
            <person name="Lifshitz Z."/>
            <person name="Cohen O."/>
            <person name="Gilbert J.A."/>
            <person name="Pupko T."/>
            <person name="Shuman H.A."/>
            <person name="Segal G."/>
        </authorList>
    </citation>
    <scope>NUCLEOTIDE SEQUENCE [LARGE SCALE GENOMIC DNA]</scope>
    <source>
        <strain evidence="3 4">CDC#1442-AUS-E</strain>
    </source>
</reference>
<dbReference type="AlphaFoldDB" id="A0A0W0XLC0"/>
<proteinExistence type="predicted"/>
<dbReference type="OrthoDB" id="5651852at2"/>
<accession>A0A0W0XLC0</accession>
<feature type="compositionally biased region" description="Polar residues" evidence="2">
    <location>
        <begin position="386"/>
        <end position="404"/>
    </location>
</feature>
<feature type="coiled-coil region" evidence="1">
    <location>
        <begin position="197"/>
        <end position="238"/>
    </location>
</feature>
<evidence type="ECO:0000256" key="1">
    <source>
        <dbReference type="SAM" id="Coils"/>
    </source>
</evidence>
<comment type="caution">
    <text evidence="3">The sequence shown here is derived from an EMBL/GenBank/DDBJ whole genome shotgun (WGS) entry which is preliminary data.</text>
</comment>
<name>A0A0W0XLC0_9GAMM</name>
<dbReference type="Proteomes" id="UP000054618">
    <property type="component" value="Unassembled WGS sequence"/>
</dbReference>
<evidence type="ECO:0000313" key="4">
    <source>
        <dbReference type="Proteomes" id="UP000054618"/>
    </source>
</evidence>
<dbReference type="STRING" id="45073.Lqui_2691"/>
<dbReference type="PATRIC" id="fig|45073.5.peg.2863"/>
<organism evidence="3 4">
    <name type="scientific">Legionella quinlivanii</name>
    <dbReference type="NCBI Taxonomy" id="45073"/>
    <lineage>
        <taxon>Bacteria</taxon>
        <taxon>Pseudomonadati</taxon>
        <taxon>Pseudomonadota</taxon>
        <taxon>Gammaproteobacteria</taxon>
        <taxon>Legionellales</taxon>
        <taxon>Legionellaceae</taxon>
        <taxon>Legionella</taxon>
    </lineage>
</organism>
<protein>
    <submittedName>
        <fullName evidence="3">Uncharacterized protein</fullName>
    </submittedName>
</protein>
<evidence type="ECO:0000313" key="3">
    <source>
        <dbReference type="EMBL" id="KTD45220.1"/>
    </source>
</evidence>